<dbReference type="AlphaFoldDB" id="A0A4R5QK05"/>
<protein>
    <submittedName>
        <fullName evidence="3">Tripartite tricarboxylate transporter substrate binding protein</fullName>
    </submittedName>
</protein>
<keyword evidence="2" id="KW-0732">Signal</keyword>
<dbReference type="Proteomes" id="UP000295096">
    <property type="component" value="Unassembled WGS sequence"/>
</dbReference>
<evidence type="ECO:0000256" key="2">
    <source>
        <dbReference type="SAM" id="SignalP"/>
    </source>
</evidence>
<dbReference type="OrthoDB" id="8970543at2"/>
<dbReference type="RefSeq" id="WP_133287564.1">
    <property type="nucleotide sequence ID" value="NZ_SMSJ01000004.1"/>
</dbReference>
<proteinExistence type="inferred from homology"/>
<dbReference type="InterPro" id="IPR042100">
    <property type="entry name" value="Bug_dom1"/>
</dbReference>
<evidence type="ECO:0000313" key="3">
    <source>
        <dbReference type="EMBL" id="TDH63770.1"/>
    </source>
</evidence>
<comment type="similarity">
    <text evidence="1">Belongs to the UPF0065 (bug) family.</text>
</comment>
<dbReference type="PANTHER" id="PTHR42928:SF5">
    <property type="entry name" value="BLR1237 PROTEIN"/>
    <property type="match status" value="1"/>
</dbReference>
<organism evidence="3 4">
    <name type="scientific">Dankookia rubra</name>
    <dbReference type="NCBI Taxonomy" id="1442381"/>
    <lineage>
        <taxon>Bacteria</taxon>
        <taxon>Pseudomonadati</taxon>
        <taxon>Pseudomonadota</taxon>
        <taxon>Alphaproteobacteria</taxon>
        <taxon>Acetobacterales</taxon>
        <taxon>Roseomonadaceae</taxon>
        <taxon>Dankookia</taxon>
    </lineage>
</organism>
<dbReference type="SUPFAM" id="SSF53850">
    <property type="entry name" value="Periplasmic binding protein-like II"/>
    <property type="match status" value="1"/>
</dbReference>
<sequence length="314" mass="32934">MRRLALPLCLALLGLAASLPARAQSALVIVTSFGPASAADIVARLLAAEFAPFLGQPVAVKNVSGAAGTIAANEVVRARPDGQTLLFTPIGPVAIQPSFMRNAGYTARDLAPVCMVNRAPLIMMTPPGSGLRTVADVAARARAAPAPMPYASTGMGTTPHLSMVTFARAAGVALDHVVYRGPGDVMVAFQQGQVQIFNDHPSSLRANGLHAIAVLNPERVPDFPEVPTMREQGFDVNFAIWHGLFAPAGTPPATIARMEAACARAVTSDAMRVGHERITTPIVFQGAREFAATVAADSERMRTIIEEGGLRQAE</sequence>
<dbReference type="InterPro" id="IPR005064">
    <property type="entry name" value="BUG"/>
</dbReference>
<dbReference type="CDD" id="cd07012">
    <property type="entry name" value="PBP2_Bug_TTT"/>
    <property type="match status" value="1"/>
</dbReference>
<dbReference type="Gene3D" id="3.40.190.10">
    <property type="entry name" value="Periplasmic binding protein-like II"/>
    <property type="match status" value="1"/>
</dbReference>
<name>A0A4R5QK05_9PROT</name>
<gene>
    <name evidence="3" type="ORF">E2C06_05435</name>
</gene>
<accession>A0A4R5QK05</accession>
<dbReference type="EMBL" id="SMSJ01000004">
    <property type="protein sequence ID" value="TDH63770.1"/>
    <property type="molecule type" value="Genomic_DNA"/>
</dbReference>
<reference evidence="3 4" key="1">
    <citation type="journal article" date="2016" name="J. Microbiol.">
        <title>Dankookia rubra gen. nov., sp. nov., an alphaproteobacterium isolated from sediment of a shallow stream.</title>
        <authorList>
            <person name="Kim W.H."/>
            <person name="Kim D.H."/>
            <person name="Kang K."/>
            <person name="Ahn T.Y."/>
        </authorList>
    </citation>
    <scope>NUCLEOTIDE SEQUENCE [LARGE SCALE GENOMIC DNA]</scope>
    <source>
        <strain evidence="3 4">JCM30602</strain>
    </source>
</reference>
<feature type="signal peptide" evidence="2">
    <location>
        <begin position="1"/>
        <end position="23"/>
    </location>
</feature>
<dbReference type="Pfam" id="PF03401">
    <property type="entry name" value="TctC"/>
    <property type="match status" value="1"/>
</dbReference>
<keyword evidence="4" id="KW-1185">Reference proteome</keyword>
<dbReference type="PIRSF" id="PIRSF017082">
    <property type="entry name" value="YflP"/>
    <property type="match status" value="1"/>
</dbReference>
<evidence type="ECO:0000313" key="4">
    <source>
        <dbReference type="Proteomes" id="UP000295096"/>
    </source>
</evidence>
<comment type="caution">
    <text evidence="3">The sequence shown here is derived from an EMBL/GenBank/DDBJ whole genome shotgun (WGS) entry which is preliminary data.</text>
</comment>
<dbReference type="PANTHER" id="PTHR42928">
    <property type="entry name" value="TRICARBOXYLATE-BINDING PROTEIN"/>
    <property type="match status" value="1"/>
</dbReference>
<feature type="chain" id="PRO_5020877318" evidence="2">
    <location>
        <begin position="24"/>
        <end position="314"/>
    </location>
</feature>
<dbReference type="Gene3D" id="3.40.190.150">
    <property type="entry name" value="Bordetella uptake gene, domain 1"/>
    <property type="match status" value="1"/>
</dbReference>
<evidence type="ECO:0000256" key="1">
    <source>
        <dbReference type="ARBA" id="ARBA00006987"/>
    </source>
</evidence>